<protein>
    <recommendedName>
        <fullName evidence="4">Tyr recombinase domain-containing protein</fullName>
    </recommendedName>
</protein>
<evidence type="ECO:0000313" key="3">
    <source>
        <dbReference type="Proteomes" id="UP000070256"/>
    </source>
</evidence>
<accession>A0A133VNF5</accession>
<sequence>MTRSARDDAPTDDEFGRMLEACKRTDHPLESRFLLQTLGPPGGMRVAEVLHMKEGWIDWNEGIIKIPGHEPCDCSYCQERARKKK</sequence>
<reference evidence="2 3" key="1">
    <citation type="journal article" date="2016" name="Sci. Rep.">
        <title>Metabolic traits of an uncultured archaeal lineage -MSBL1- from brine pools of the Red Sea.</title>
        <authorList>
            <person name="Mwirichia R."/>
            <person name="Alam I."/>
            <person name="Rashid M."/>
            <person name="Vinu M."/>
            <person name="Ba-Alawi W."/>
            <person name="Anthony Kamau A."/>
            <person name="Kamanda Ngugi D."/>
            <person name="Goker M."/>
            <person name="Klenk H.P."/>
            <person name="Bajic V."/>
            <person name="Stingl U."/>
        </authorList>
    </citation>
    <scope>NUCLEOTIDE SEQUENCE [LARGE SCALE GENOMIC DNA]</scope>
    <source>
        <strain evidence="2">SCGC-AAA385D11</strain>
    </source>
</reference>
<dbReference type="GO" id="GO:0015074">
    <property type="term" value="P:DNA integration"/>
    <property type="evidence" value="ECO:0007669"/>
    <property type="project" value="InterPro"/>
</dbReference>
<keyword evidence="3" id="KW-1185">Reference proteome</keyword>
<dbReference type="Gene3D" id="1.10.443.10">
    <property type="entry name" value="Intergrase catalytic core"/>
    <property type="match status" value="1"/>
</dbReference>
<organism evidence="2 3">
    <name type="scientific">candidate division MSBL1 archaeon SCGC-AAA385D11</name>
    <dbReference type="NCBI Taxonomy" id="1698286"/>
    <lineage>
        <taxon>Archaea</taxon>
        <taxon>Methanobacteriati</taxon>
        <taxon>Methanobacteriota</taxon>
        <taxon>candidate division MSBL1</taxon>
    </lineage>
</organism>
<dbReference type="InterPro" id="IPR011010">
    <property type="entry name" value="DNA_brk_join_enz"/>
</dbReference>
<evidence type="ECO:0000313" key="2">
    <source>
        <dbReference type="EMBL" id="KXB07950.1"/>
    </source>
</evidence>
<name>A0A133VNF5_9EURY</name>
<proteinExistence type="predicted"/>
<evidence type="ECO:0000256" key="1">
    <source>
        <dbReference type="ARBA" id="ARBA00023172"/>
    </source>
</evidence>
<dbReference type="InterPro" id="IPR013762">
    <property type="entry name" value="Integrase-like_cat_sf"/>
</dbReference>
<dbReference type="SUPFAM" id="SSF56349">
    <property type="entry name" value="DNA breaking-rejoining enzymes"/>
    <property type="match status" value="1"/>
</dbReference>
<feature type="non-terminal residue" evidence="2">
    <location>
        <position position="85"/>
    </location>
</feature>
<comment type="caution">
    <text evidence="2">The sequence shown here is derived from an EMBL/GenBank/DDBJ whole genome shotgun (WGS) entry which is preliminary data.</text>
</comment>
<dbReference type="Proteomes" id="UP000070256">
    <property type="component" value="Unassembled WGS sequence"/>
</dbReference>
<dbReference type="AlphaFoldDB" id="A0A133VNF5"/>
<dbReference type="GO" id="GO:0006310">
    <property type="term" value="P:DNA recombination"/>
    <property type="evidence" value="ECO:0007669"/>
    <property type="project" value="UniProtKB-KW"/>
</dbReference>
<dbReference type="GO" id="GO:0003677">
    <property type="term" value="F:DNA binding"/>
    <property type="evidence" value="ECO:0007669"/>
    <property type="project" value="InterPro"/>
</dbReference>
<keyword evidence="1" id="KW-0233">DNA recombination</keyword>
<gene>
    <name evidence="2" type="ORF">AKJ58_01410</name>
</gene>
<evidence type="ECO:0008006" key="4">
    <source>
        <dbReference type="Google" id="ProtNLM"/>
    </source>
</evidence>
<dbReference type="EMBL" id="LHYK01000021">
    <property type="protein sequence ID" value="KXB07950.1"/>
    <property type="molecule type" value="Genomic_DNA"/>
</dbReference>